<reference evidence="2" key="2">
    <citation type="submission" date="2022-10" db="EMBL/GenBank/DDBJ databases">
        <authorList>
            <person name="Ngo T.-E."/>
        </authorList>
    </citation>
    <scope>NUCLEOTIDE SEQUENCE</scope>
    <source>
        <strain evidence="2">JHB</strain>
    </source>
</reference>
<reference evidence="2" key="1">
    <citation type="journal article" date="2017" name="Proc. Natl. Acad. Sci. U.S.A.">
        <title>Comparative genomics uncovers the prolific and distinctive metabolic potential of the cyanobacterial genus Moorea.</title>
        <authorList>
            <person name="Leao T."/>
            <person name="Castelao G."/>
            <person name="Korobeynikov A."/>
            <person name="Monroe E.A."/>
            <person name="Podell S."/>
            <person name="Glukhov E."/>
            <person name="Allen E.E."/>
            <person name="Gerwick W.H."/>
            <person name="Gerwick L."/>
        </authorList>
    </citation>
    <scope>NUCLEOTIDE SEQUENCE</scope>
    <source>
        <strain evidence="2">JHB</strain>
    </source>
</reference>
<feature type="compositionally biased region" description="Polar residues" evidence="1">
    <location>
        <begin position="346"/>
        <end position="355"/>
    </location>
</feature>
<accession>A0A1D9FZ43</accession>
<dbReference type="EMBL" id="CP017708">
    <property type="protein sequence ID" value="AOY80637.2"/>
    <property type="molecule type" value="Genomic_DNA"/>
</dbReference>
<feature type="compositionally biased region" description="Polar residues" evidence="1">
    <location>
        <begin position="389"/>
        <end position="408"/>
    </location>
</feature>
<sequence length="544" mass="60853">MLGIIEQLKQWLDQFKQQNVTRCSLAKRPRYANGAATRTQVVKPEQKQKIEAPPLSQTKQGQAKQHSRSESLKVKELFHQSTKQTLQEKLDLLQDGTTLQLWPRDGEYQGPVVINRPLTIEGQGATIWALTGPVLSINSGGVKLRNLRVEVTGEPRGEPQQQCAILVKSGQNLQLNDVEVRGLVMGLPEEEGGWNYPKSLHLGKLAYGKEQDLLLRMIVPVECRIASSIHGLRFEPHRLNPGRNEIRLHIDRLPEDTLINGTIFLATSSLKRRITLTAHILSLPDEEFVNSEDRVVWEPEEWENYVPVQELDDSFANTESTEPVVVEQPKPTEVIVPPSDPETLEESSPGQSDSSVKYKHKLSPGEKPNRKLFKSELSKSKVDQEDSDNLNSPQISDLFKPQQSQASAVESPRKSDREHQIGKEIGKEIGKAFSIPNQQQNPKSPVDTEENLSQTSSQKSSQLPALFANQESKVEKHNNVSTSSTNQQSQPINPIFKESSVPNQSSEQLDQNSSSPDSPESTPRKIVRSKEISPLFGNSSQDKQ</sequence>
<feature type="compositionally biased region" description="Polar residues" evidence="1">
    <location>
        <begin position="55"/>
        <end position="64"/>
    </location>
</feature>
<feature type="compositionally biased region" description="Basic and acidic residues" evidence="1">
    <location>
        <begin position="411"/>
        <end position="430"/>
    </location>
</feature>
<organism evidence="2">
    <name type="scientific">Moorena producens (strain JHB)</name>
    <dbReference type="NCBI Taxonomy" id="1454205"/>
    <lineage>
        <taxon>Bacteria</taxon>
        <taxon>Bacillati</taxon>
        <taxon>Cyanobacteriota</taxon>
        <taxon>Cyanophyceae</taxon>
        <taxon>Coleofasciculales</taxon>
        <taxon>Coleofasciculaceae</taxon>
        <taxon>Moorena</taxon>
    </lineage>
</organism>
<feature type="compositionally biased region" description="Basic and acidic residues" evidence="1">
    <location>
        <begin position="363"/>
        <end position="384"/>
    </location>
</feature>
<dbReference type="InterPro" id="IPR011050">
    <property type="entry name" value="Pectin_lyase_fold/virulence"/>
</dbReference>
<feature type="region of interest" description="Disordered" evidence="1">
    <location>
        <begin position="318"/>
        <end position="544"/>
    </location>
</feature>
<dbReference type="SUPFAM" id="SSF51126">
    <property type="entry name" value="Pectin lyase-like"/>
    <property type="match status" value="1"/>
</dbReference>
<evidence type="ECO:0000256" key="1">
    <source>
        <dbReference type="SAM" id="MobiDB-lite"/>
    </source>
</evidence>
<feature type="compositionally biased region" description="Low complexity" evidence="1">
    <location>
        <begin position="453"/>
        <end position="462"/>
    </location>
</feature>
<name>A0A1D9FZ43_MOOP1</name>
<feature type="region of interest" description="Disordered" evidence="1">
    <location>
        <begin position="33"/>
        <end position="71"/>
    </location>
</feature>
<gene>
    <name evidence="2" type="ORF">BJP36_12595</name>
</gene>
<proteinExistence type="predicted"/>
<feature type="compositionally biased region" description="Polar residues" evidence="1">
    <location>
        <begin position="500"/>
        <end position="521"/>
    </location>
</feature>
<evidence type="ECO:0000313" key="2">
    <source>
        <dbReference type="EMBL" id="AOY80637.2"/>
    </source>
</evidence>
<dbReference type="Proteomes" id="UP000176944">
    <property type="component" value="Chromosome"/>
</dbReference>
<dbReference type="AlphaFoldDB" id="A0A1D9FZ43"/>
<feature type="compositionally biased region" description="Low complexity" evidence="1">
    <location>
        <begin position="479"/>
        <end position="490"/>
    </location>
</feature>
<protein>
    <submittedName>
        <fullName evidence="2">Uncharacterized protein</fullName>
    </submittedName>
</protein>